<proteinExistence type="inferred from homology"/>
<dbReference type="PANTHER" id="PTHR42951">
    <property type="entry name" value="METALLO-BETA-LACTAMASE DOMAIN-CONTAINING"/>
    <property type="match status" value="1"/>
</dbReference>
<organism evidence="4 5">
    <name type="scientific">Tsuneonella dongtanensis</name>
    <dbReference type="NCBI Taxonomy" id="692370"/>
    <lineage>
        <taxon>Bacteria</taxon>
        <taxon>Pseudomonadati</taxon>
        <taxon>Pseudomonadota</taxon>
        <taxon>Alphaproteobacteria</taxon>
        <taxon>Sphingomonadales</taxon>
        <taxon>Erythrobacteraceae</taxon>
        <taxon>Tsuneonella</taxon>
    </lineage>
</organism>
<dbReference type="GO" id="GO:0017001">
    <property type="term" value="P:antibiotic catabolic process"/>
    <property type="evidence" value="ECO:0007669"/>
    <property type="project" value="UniProtKB-ARBA"/>
</dbReference>
<dbReference type="OrthoDB" id="420651at2"/>
<dbReference type="SMART" id="SM00849">
    <property type="entry name" value="Lactamase_B"/>
    <property type="match status" value="1"/>
</dbReference>
<evidence type="ECO:0000313" key="5">
    <source>
        <dbReference type="Proteomes" id="UP000092932"/>
    </source>
</evidence>
<dbReference type="Proteomes" id="UP000092932">
    <property type="component" value="Chromosome"/>
</dbReference>
<keyword evidence="2" id="KW-0732">Signal</keyword>
<keyword evidence="5" id="KW-1185">Reference proteome</keyword>
<keyword evidence="4" id="KW-0378">Hydrolase</keyword>
<evidence type="ECO:0000259" key="3">
    <source>
        <dbReference type="SMART" id="SM00849"/>
    </source>
</evidence>
<gene>
    <name evidence="4" type="primary">gloB_1</name>
    <name evidence="4" type="ORF">A6F68_02359</name>
</gene>
<dbReference type="KEGG" id="ado:A6F68_02359"/>
<sequence length="312" mass="32552">MRTILQLLATAAVSVLLAMPAAAQVDPAKVEIRAEPLGPGVAVLFGAGGNMGVSHGPDGTVLIDDQFAPLTPKIAKAIADLGGTPVKYVVNTHWHYDHTGGNENLGKTGATIFAHDNVRVRMAAGATLLGRVIPPAPPIALPVVTYADGITFHLNGDQIHAVNTGGGHTDGDTVLHWAKANVVHTGDLMMSDAPFPFIDVSSGGNAVNLVASLDKVLAMTDDKTKVIPGHGPVTDKAGLKAWRDRIAGGLDTVRQARAKGQSLEAFLAANPFKPMDREGAFVNSEAFARAVWASLDSEATAKKHDHGPAHKH</sequence>
<dbReference type="CDD" id="cd16282">
    <property type="entry name" value="metallo-hydrolase-like_MBL-fold"/>
    <property type="match status" value="1"/>
</dbReference>
<dbReference type="EMBL" id="CP016591">
    <property type="protein sequence ID" value="ANY20858.1"/>
    <property type="molecule type" value="Genomic_DNA"/>
</dbReference>
<dbReference type="EC" id="3.1.2.6" evidence="4"/>
<evidence type="ECO:0000313" key="4">
    <source>
        <dbReference type="EMBL" id="ANY20858.1"/>
    </source>
</evidence>
<dbReference type="AlphaFoldDB" id="A0A1B2AFI7"/>
<feature type="domain" description="Metallo-beta-lactamase" evidence="3">
    <location>
        <begin position="48"/>
        <end position="230"/>
    </location>
</feature>
<accession>A0A1B2AFI7</accession>
<dbReference type="RefSeq" id="WP_067680250.1">
    <property type="nucleotide sequence ID" value="NZ_CP016591.1"/>
</dbReference>
<dbReference type="STRING" id="692370.A6F68_02359"/>
<comment type="similarity">
    <text evidence="1">Belongs to the metallo-beta-lactamase superfamily. Class-B beta-lactamase family.</text>
</comment>
<feature type="signal peptide" evidence="2">
    <location>
        <begin position="1"/>
        <end position="23"/>
    </location>
</feature>
<dbReference type="PANTHER" id="PTHR42951:SF4">
    <property type="entry name" value="ACYL-COENZYME A THIOESTERASE MBLAC2"/>
    <property type="match status" value="1"/>
</dbReference>
<dbReference type="PATRIC" id="fig|692370.5.peg.2373"/>
<dbReference type="InterPro" id="IPR001279">
    <property type="entry name" value="Metallo-B-lactamas"/>
</dbReference>
<dbReference type="SUPFAM" id="SSF56281">
    <property type="entry name" value="Metallo-hydrolase/oxidoreductase"/>
    <property type="match status" value="1"/>
</dbReference>
<feature type="chain" id="PRO_5008534140" evidence="2">
    <location>
        <begin position="24"/>
        <end position="312"/>
    </location>
</feature>
<dbReference type="Gene3D" id="3.60.15.10">
    <property type="entry name" value="Ribonuclease Z/Hydroxyacylglutathione hydrolase-like"/>
    <property type="match status" value="1"/>
</dbReference>
<protein>
    <submittedName>
        <fullName evidence="4">Hydroxyacylglutathione hydrolase</fullName>
        <ecNumber evidence="4">3.1.2.6</ecNumber>
    </submittedName>
</protein>
<reference evidence="4 5" key="1">
    <citation type="submission" date="2016-07" db="EMBL/GenBank/DDBJ databases">
        <title>Complete genome sequence of Altererythrobacter dongtanensis KCTC 22672, a type strain with esterase isolated from tidal flat.</title>
        <authorList>
            <person name="Cheng H."/>
            <person name="Wu Y.-H."/>
            <person name="Zhou P."/>
            <person name="Huo Y.-Y."/>
            <person name="Wang C.-S."/>
            <person name="Xu X.-W."/>
        </authorList>
    </citation>
    <scope>NUCLEOTIDE SEQUENCE [LARGE SCALE GENOMIC DNA]</scope>
    <source>
        <strain evidence="4 5">KCTC 22672</strain>
    </source>
</reference>
<evidence type="ECO:0000256" key="2">
    <source>
        <dbReference type="SAM" id="SignalP"/>
    </source>
</evidence>
<dbReference type="Pfam" id="PF00753">
    <property type="entry name" value="Lactamase_B"/>
    <property type="match status" value="1"/>
</dbReference>
<dbReference type="GO" id="GO:0004416">
    <property type="term" value="F:hydroxyacylglutathione hydrolase activity"/>
    <property type="evidence" value="ECO:0007669"/>
    <property type="project" value="UniProtKB-EC"/>
</dbReference>
<dbReference type="InterPro" id="IPR036866">
    <property type="entry name" value="RibonucZ/Hydroxyglut_hydro"/>
</dbReference>
<evidence type="ECO:0000256" key="1">
    <source>
        <dbReference type="ARBA" id="ARBA00005250"/>
    </source>
</evidence>
<name>A0A1B2AFI7_9SPHN</name>
<dbReference type="InterPro" id="IPR050855">
    <property type="entry name" value="NDM-1-like"/>
</dbReference>